<keyword evidence="4" id="KW-1185">Reference proteome</keyword>
<gene>
    <name evidence="3" type="ORF">KIH39_12570</name>
</gene>
<feature type="compositionally biased region" description="Basic and acidic residues" evidence="1">
    <location>
        <begin position="30"/>
        <end position="45"/>
    </location>
</feature>
<dbReference type="SUPFAM" id="SSF56954">
    <property type="entry name" value="Outer membrane efflux proteins (OEP)"/>
    <property type="match status" value="1"/>
</dbReference>
<keyword evidence="2" id="KW-0732">Signal</keyword>
<evidence type="ECO:0000313" key="3">
    <source>
        <dbReference type="EMBL" id="QVL34701.1"/>
    </source>
</evidence>
<sequence length="333" mass="36946">MKLNRLRVLSFFVSLGLTMPLVAENPPQEPAKKNEAPKPSKDSLEDYLSRGLRNNADITVAEVKLLSAAADLQKVKQTIISDVSAAYFKVLTAKKQLEYYEAELSGVMKQPTPAKDIEIAKCKAQVVIAQEALRGAQATLDALVADKQTMGNLVGESVRENLIINYLSTNLQGNSMNSPLNGRQTNIAMDSKGQPIQSALAEIETKSIKSELSENQLKILGLFSTPVQDMNPEKGERTLAELWDNFPVAIKEQIKLRSAPNFLSTSLVPPKGVITLAAWLEWVEDSMENNHVFVIREYGLFLMPTQEKFSTDTILATKAWKQYKHLKDSSPKK</sequence>
<name>A0A8E6BBI3_9BACT</name>
<protein>
    <submittedName>
        <fullName evidence="3">TolC family protein</fullName>
    </submittedName>
</protein>
<evidence type="ECO:0000313" key="4">
    <source>
        <dbReference type="Proteomes" id="UP000676194"/>
    </source>
</evidence>
<dbReference type="Proteomes" id="UP000676194">
    <property type="component" value="Chromosome"/>
</dbReference>
<dbReference type="Gene3D" id="1.20.1600.10">
    <property type="entry name" value="Outer membrane efflux proteins (OEP)"/>
    <property type="match status" value="1"/>
</dbReference>
<feature type="region of interest" description="Disordered" evidence="1">
    <location>
        <begin position="23"/>
        <end position="45"/>
    </location>
</feature>
<feature type="chain" id="PRO_5034721553" evidence="2">
    <location>
        <begin position="24"/>
        <end position="333"/>
    </location>
</feature>
<evidence type="ECO:0000256" key="2">
    <source>
        <dbReference type="SAM" id="SignalP"/>
    </source>
</evidence>
<dbReference type="KEGG" id="tsph:KIH39_12570"/>
<reference evidence="3" key="1">
    <citation type="submission" date="2021-05" db="EMBL/GenBank/DDBJ databases">
        <title>Complete genome sequence of the cellulolytic planctomycete Telmatocola sphagniphila SP2T and characterization of the first cellulase from planctomycetes.</title>
        <authorList>
            <person name="Rakitin A.L."/>
            <person name="Beletsky A.V."/>
            <person name="Naumoff D.G."/>
            <person name="Kulichevskaya I.S."/>
            <person name="Mardanov A.V."/>
            <person name="Ravin N.V."/>
            <person name="Dedysh S.N."/>
        </authorList>
    </citation>
    <scope>NUCLEOTIDE SEQUENCE</scope>
    <source>
        <strain evidence="3">SP2T</strain>
    </source>
</reference>
<dbReference type="AlphaFoldDB" id="A0A8E6BBI3"/>
<dbReference type="GO" id="GO:0015562">
    <property type="term" value="F:efflux transmembrane transporter activity"/>
    <property type="evidence" value="ECO:0007669"/>
    <property type="project" value="InterPro"/>
</dbReference>
<accession>A0A8E6BBI3</accession>
<evidence type="ECO:0000256" key="1">
    <source>
        <dbReference type="SAM" id="MobiDB-lite"/>
    </source>
</evidence>
<feature type="signal peptide" evidence="2">
    <location>
        <begin position="1"/>
        <end position="23"/>
    </location>
</feature>
<dbReference type="RefSeq" id="WP_213499948.1">
    <property type="nucleotide sequence ID" value="NZ_CP074694.1"/>
</dbReference>
<proteinExistence type="predicted"/>
<dbReference type="EMBL" id="CP074694">
    <property type="protein sequence ID" value="QVL34701.1"/>
    <property type="molecule type" value="Genomic_DNA"/>
</dbReference>
<organism evidence="3 4">
    <name type="scientific">Telmatocola sphagniphila</name>
    <dbReference type="NCBI Taxonomy" id="1123043"/>
    <lineage>
        <taxon>Bacteria</taxon>
        <taxon>Pseudomonadati</taxon>
        <taxon>Planctomycetota</taxon>
        <taxon>Planctomycetia</taxon>
        <taxon>Gemmatales</taxon>
        <taxon>Gemmataceae</taxon>
    </lineage>
</organism>